<accession>A0A7D7Q314</accession>
<organism evidence="2 3">
    <name type="scientific">Kocuria varians</name>
    <name type="common">Micrococcus varians</name>
    <dbReference type="NCBI Taxonomy" id="1272"/>
    <lineage>
        <taxon>Bacteria</taxon>
        <taxon>Bacillati</taxon>
        <taxon>Actinomycetota</taxon>
        <taxon>Actinomycetes</taxon>
        <taxon>Micrococcales</taxon>
        <taxon>Micrococcaceae</taxon>
        <taxon>Kocuria</taxon>
    </lineage>
</organism>
<protein>
    <recommendedName>
        <fullName evidence="1">N-acetyltransferase domain-containing protein</fullName>
    </recommendedName>
</protein>
<proteinExistence type="predicted"/>
<evidence type="ECO:0000313" key="2">
    <source>
        <dbReference type="EMBL" id="QMS56721.1"/>
    </source>
</evidence>
<dbReference type="RefSeq" id="WP_144066418.1">
    <property type="nucleotide sequence ID" value="NZ_CP059343.1"/>
</dbReference>
<dbReference type="Proteomes" id="UP000216825">
    <property type="component" value="Chromosome"/>
</dbReference>
<dbReference type="CDD" id="cd04301">
    <property type="entry name" value="NAT_SF"/>
    <property type="match status" value="1"/>
</dbReference>
<name>A0A7D7Q314_KOCVA</name>
<gene>
    <name evidence="2" type="ORF">CIB50_0001436</name>
</gene>
<evidence type="ECO:0000259" key="1">
    <source>
        <dbReference type="PROSITE" id="PS51186"/>
    </source>
</evidence>
<dbReference type="InterPro" id="IPR000182">
    <property type="entry name" value="GNAT_dom"/>
</dbReference>
<dbReference type="PROSITE" id="PS51186">
    <property type="entry name" value="GNAT"/>
    <property type="match status" value="1"/>
</dbReference>
<evidence type="ECO:0000313" key="3">
    <source>
        <dbReference type="Proteomes" id="UP000216825"/>
    </source>
</evidence>
<dbReference type="Gene3D" id="3.40.630.30">
    <property type="match status" value="1"/>
</dbReference>
<sequence length="271" mass="29781">MQTGTLLDAYDSQLRGAAEMADAPDVLRLGPLLAGVFPARRRAFVSSAPFSMGGAELDDLIAEVIATCEADPRVDHISWKTRSHDPLPRLLSRLQHHGFALGEPETVMAGEADAVAAALAGQEPLRGYAVERAATEVQLREAEHLAGRVFEDSPERIRLQQDQLVERWRSAPETFEMWAVRDGDGQVVCSGRLEFPDRTDFAGLWGGACLDEHRGRGLYRALVDQRARSARDRGRSLLHVDCSEYSRPILQRVGLVPVTTVRSATRTCASP</sequence>
<dbReference type="SUPFAM" id="SSF55729">
    <property type="entry name" value="Acyl-CoA N-acyltransferases (Nat)"/>
    <property type="match status" value="1"/>
</dbReference>
<dbReference type="InterPro" id="IPR016181">
    <property type="entry name" value="Acyl_CoA_acyltransferase"/>
</dbReference>
<dbReference type="GO" id="GO:0016747">
    <property type="term" value="F:acyltransferase activity, transferring groups other than amino-acyl groups"/>
    <property type="evidence" value="ECO:0007669"/>
    <property type="project" value="InterPro"/>
</dbReference>
<dbReference type="KEGG" id="kvr:CIB50_0001436"/>
<feature type="domain" description="N-acetyltransferase" evidence="1">
    <location>
        <begin position="137"/>
        <end position="271"/>
    </location>
</feature>
<dbReference type="AlphaFoldDB" id="A0A7D7Q314"/>
<keyword evidence="3" id="KW-1185">Reference proteome</keyword>
<reference evidence="2" key="2">
    <citation type="submission" date="2020-07" db="EMBL/GenBank/DDBJ databases">
        <title>Genome of starter culture bacteria Kocuria salsicia reveals its technological properties and safety for usage in meat industry.</title>
        <authorList>
            <person name="Michael M."/>
            <person name="Konstantin K."/>
            <person name="Evgenii K."/>
            <person name="Galina S."/>
            <person name="Oksana K."/>
            <person name="Andrei L."/>
        </authorList>
    </citation>
    <scope>NUCLEOTIDE SEQUENCE [LARGE SCALE GENOMIC DNA]</scope>
    <source>
        <strain evidence="2">80</strain>
    </source>
</reference>
<dbReference type="EMBL" id="CP059343">
    <property type="protein sequence ID" value="QMS56721.1"/>
    <property type="molecule type" value="Genomic_DNA"/>
</dbReference>
<reference evidence="2" key="1">
    <citation type="submission" date="2017-08" db="EMBL/GenBank/DDBJ databases">
        <authorList>
            <person name="Minaev M."/>
            <person name="Kurbakov K.A."/>
            <person name="Solodovnikova G.I."/>
            <person name="Kuznetsova O.A."/>
            <person name="Lisitsyn A.B."/>
        </authorList>
    </citation>
    <scope>NUCLEOTIDE SEQUENCE</scope>
    <source>
        <strain evidence="2">80</strain>
    </source>
</reference>